<dbReference type="AlphaFoldDB" id="A0A2A6BGA8"/>
<name>A0A2A6BGA8_PRIPA</name>
<reference evidence="3" key="1">
    <citation type="journal article" date="2008" name="Nat. Genet.">
        <title>The Pristionchus pacificus genome provides a unique perspective on nematode lifestyle and parasitism.</title>
        <authorList>
            <person name="Dieterich C."/>
            <person name="Clifton S.W."/>
            <person name="Schuster L.N."/>
            <person name="Chinwalla A."/>
            <person name="Delehaunty K."/>
            <person name="Dinkelacker I."/>
            <person name="Fulton L."/>
            <person name="Fulton R."/>
            <person name="Godfrey J."/>
            <person name="Minx P."/>
            <person name="Mitreva M."/>
            <person name="Roeseler W."/>
            <person name="Tian H."/>
            <person name="Witte H."/>
            <person name="Yang S.P."/>
            <person name="Wilson R.K."/>
            <person name="Sommer R.J."/>
        </authorList>
    </citation>
    <scope>NUCLEOTIDE SEQUENCE [LARGE SCALE GENOMIC DNA]</scope>
    <source>
        <strain evidence="3">PS312</strain>
    </source>
</reference>
<evidence type="ECO:0000313" key="3">
    <source>
        <dbReference type="Proteomes" id="UP000005239"/>
    </source>
</evidence>
<dbReference type="Proteomes" id="UP000005239">
    <property type="component" value="Unassembled WGS sequence"/>
</dbReference>
<gene>
    <name evidence="2" type="primary">WBGene00204438</name>
</gene>
<feature type="region of interest" description="Disordered" evidence="1">
    <location>
        <begin position="127"/>
        <end position="157"/>
    </location>
</feature>
<dbReference type="EnsemblMetazoa" id="PPA31573.1">
    <property type="protein sequence ID" value="PPA31573.1"/>
    <property type="gene ID" value="WBGene00204438"/>
</dbReference>
<sequence length="183" mass="20827">MQHVLSDFELAVFGLFQHQKLFRYRTPNPRKKSMTRMEPIVITMSMITMTASSAHWNTSWRDLCCSCWASTVVVGSVWSGEEWARTNKRYTFAAVSGLPMVKSQPVKAFQLKTDYRKKILTAPSFHWTSSKTDPHERQCNDGDVGEEIGERSKDQRSLAPRLTMVEMESARCRTSSGITLIAA</sequence>
<organism evidence="2 3">
    <name type="scientific">Pristionchus pacificus</name>
    <name type="common">Parasitic nematode worm</name>
    <dbReference type="NCBI Taxonomy" id="54126"/>
    <lineage>
        <taxon>Eukaryota</taxon>
        <taxon>Metazoa</taxon>
        <taxon>Ecdysozoa</taxon>
        <taxon>Nematoda</taxon>
        <taxon>Chromadorea</taxon>
        <taxon>Rhabditida</taxon>
        <taxon>Rhabditina</taxon>
        <taxon>Diplogasteromorpha</taxon>
        <taxon>Diplogasteroidea</taxon>
        <taxon>Neodiplogasteridae</taxon>
        <taxon>Pristionchus</taxon>
    </lineage>
</organism>
<evidence type="ECO:0000256" key="1">
    <source>
        <dbReference type="SAM" id="MobiDB-lite"/>
    </source>
</evidence>
<accession>A0A2A6BGA8</accession>
<reference evidence="2" key="2">
    <citation type="submission" date="2022-06" db="UniProtKB">
        <authorList>
            <consortium name="EnsemblMetazoa"/>
        </authorList>
    </citation>
    <scope>IDENTIFICATION</scope>
    <source>
        <strain evidence="2">PS312</strain>
    </source>
</reference>
<evidence type="ECO:0000313" key="2">
    <source>
        <dbReference type="EnsemblMetazoa" id="PPA31573.1"/>
    </source>
</evidence>
<protein>
    <submittedName>
        <fullName evidence="2">Uncharacterized protein</fullName>
    </submittedName>
</protein>
<accession>A0A8R1YJ06</accession>
<proteinExistence type="predicted"/>
<keyword evidence="3" id="KW-1185">Reference proteome</keyword>